<keyword evidence="4" id="KW-1185">Reference proteome</keyword>
<feature type="compositionally biased region" description="Gly residues" evidence="1">
    <location>
        <begin position="75"/>
        <end position="86"/>
    </location>
</feature>
<dbReference type="AlphaFoldDB" id="A0A2P6V466"/>
<feature type="compositionally biased region" description="Basic and acidic residues" evidence="1">
    <location>
        <begin position="18"/>
        <end position="34"/>
    </location>
</feature>
<organism evidence="3 4">
    <name type="scientific">Micractinium conductrix</name>
    <dbReference type="NCBI Taxonomy" id="554055"/>
    <lineage>
        <taxon>Eukaryota</taxon>
        <taxon>Viridiplantae</taxon>
        <taxon>Chlorophyta</taxon>
        <taxon>core chlorophytes</taxon>
        <taxon>Trebouxiophyceae</taxon>
        <taxon>Chlorellales</taxon>
        <taxon>Chlorellaceae</taxon>
        <taxon>Chlorella clade</taxon>
        <taxon>Micractinium</taxon>
    </lineage>
</organism>
<evidence type="ECO:0000313" key="4">
    <source>
        <dbReference type="Proteomes" id="UP000239649"/>
    </source>
</evidence>
<evidence type="ECO:0000256" key="1">
    <source>
        <dbReference type="SAM" id="MobiDB-lite"/>
    </source>
</evidence>
<gene>
    <name evidence="3" type="ORF">C2E20_7592</name>
</gene>
<feature type="compositionally biased region" description="Low complexity" evidence="1">
    <location>
        <begin position="178"/>
        <end position="190"/>
    </location>
</feature>
<comment type="caution">
    <text evidence="3">The sequence shown here is derived from an EMBL/GenBank/DDBJ whole genome shotgun (WGS) entry which is preliminary data.</text>
</comment>
<evidence type="ECO:0000313" key="3">
    <source>
        <dbReference type="EMBL" id="PSC68881.1"/>
    </source>
</evidence>
<dbReference type="OrthoDB" id="507693at2759"/>
<accession>A0A2P6V466</accession>
<dbReference type="Proteomes" id="UP000239649">
    <property type="component" value="Unassembled WGS sequence"/>
</dbReference>
<reference evidence="3 4" key="1">
    <citation type="journal article" date="2018" name="Plant J.">
        <title>Genome sequences of Chlorella sorokiniana UTEX 1602 and Micractinium conductrix SAG 241.80: implications to maltose excretion by a green alga.</title>
        <authorList>
            <person name="Arriola M.B."/>
            <person name="Velmurugan N."/>
            <person name="Zhang Y."/>
            <person name="Plunkett M.H."/>
            <person name="Hondzo H."/>
            <person name="Barney B.M."/>
        </authorList>
    </citation>
    <scope>NUCLEOTIDE SEQUENCE [LARGE SCALE GENOMIC DNA]</scope>
    <source>
        <strain evidence="3 4">SAG 241.80</strain>
    </source>
</reference>
<feature type="region of interest" description="Disordered" evidence="1">
    <location>
        <begin position="139"/>
        <end position="190"/>
    </location>
</feature>
<proteinExistence type="predicted"/>
<dbReference type="EMBL" id="LHPF02000032">
    <property type="protein sequence ID" value="PSC68881.1"/>
    <property type="molecule type" value="Genomic_DNA"/>
</dbReference>
<feature type="compositionally biased region" description="Gly residues" evidence="1">
    <location>
        <begin position="50"/>
        <end position="68"/>
    </location>
</feature>
<dbReference type="EMBL" id="LHPF02000032">
    <property type="protein sequence ID" value="PSC68879.1"/>
    <property type="molecule type" value="Genomic_DNA"/>
</dbReference>
<protein>
    <submittedName>
        <fullName evidence="3">Expressed protein isoform B</fullName>
    </submittedName>
    <submittedName>
        <fullName evidence="2">Expressed protein isoform C</fullName>
    </submittedName>
</protein>
<evidence type="ECO:0000313" key="2">
    <source>
        <dbReference type="EMBL" id="PSC68879.1"/>
    </source>
</evidence>
<reference evidence="3" key="2">
    <citation type="submission" date="2018-02" db="EMBL/GenBank/DDBJ databases">
        <authorList>
            <person name="Cohen D.B."/>
            <person name="Kent A.D."/>
        </authorList>
    </citation>
    <scope>NUCLEOTIDE SEQUENCE</scope>
    <source>
        <strain evidence="3">SAG 241.80</strain>
    </source>
</reference>
<name>A0A2P6V466_9CHLO</name>
<feature type="region of interest" description="Disordered" evidence="1">
    <location>
        <begin position="1"/>
        <end position="112"/>
    </location>
</feature>
<sequence>MVEVVLAPRAYRRSASAGEHRAPSSSMESKRSRSLDIQAGRRTGIAPSGGRDGWGSADGGGPGGTGGRHGSRWGALGGWGGWGGGAAPQDAEGSRRGGRPSGDGSRRSTFGGWFAWGSPASTTRVHGGLGTLAMLGLGRARSPASPRPLHSDGTASDSLGQDSWIRQHDDLEALAALTPRPGSPRSGTPS</sequence>